<dbReference type="PROSITE" id="PS51456">
    <property type="entry name" value="MYOSIN_MOTOR"/>
    <property type="match status" value="1"/>
</dbReference>
<dbReference type="InterPro" id="IPR004009">
    <property type="entry name" value="SH3_Myosin"/>
</dbReference>
<accession>A0A6P4YZG6</accession>
<evidence type="ECO:0000256" key="3">
    <source>
        <dbReference type="ARBA" id="ARBA00022840"/>
    </source>
</evidence>
<keyword evidence="12" id="KW-1185">Reference proteome</keyword>
<dbReference type="FunFam" id="1.20.5.340:FF:000003">
    <property type="entry name" value="Myosin heavy chain"/>
    <property type="match status" value="1"/>
</dbReference>
<sequence>MANYEQENFMRYLAGDEKRMLEIRNRPFDAKKVLFVPDKKEVWVEGEIRATKGDMVTVETVTKQTVTVKKDNTHPLNPPKFSLAEDMANLTYLHDGSVLHNMRERYNHKLIYTYSGLFCVVINPYARLPIYKNEVVAMYRAKRRMDVPPHLFAIADEAYRNMLEDRDNQSILITGESGAGKTENTKKVIAYFANVAALGELREGGGFGGKKATLEDQVVQTNPVLEAFGNAKTNRNNNSSRFGKFIRIHFGGKGKLAGADIETYLLEKSRVISQTPGERCYHVFYQLVSGAFPQYTEKLLLVNDAREYKYISQGDVTIAGVDDREEMRFTDEAFDILGFSNDEKMQVYRLVSGICHFGNMKFKERGEQAECDGMEAAEKVGHLFSAPSGDITKALLKPRVKVGNEYVVKGQTAEQCFYSVGALSKSIYNRLFIWLQVRLNETLATELKREYFIGVLDIAGFEIFDLNSFEQLCINYTNEKLQQYFNHHMFVLEQEVYYREGIFWEFIDFGMDLQATINLIEKPLGIMSILEEECMFPKATDMTFKAKLNNNHAGKSSIFQTPKVGHKVKSTADFAIKHYAATVNYNVAHWLEKNKDPINESVVEVLQKSTSPLMSDMFKDYVGSNSQEGEGKKPKKGKAKKSAAFQTVSALHREQLNKLMFTLKNTFPHFVRCIIPNETKSAFVIDSPLVMHQLTCNGVLEGIRICRKGYPNRMPYHEFRHRYQILAPQVVAGGFVENKEATKKILEAIELESARFAMGSTMVFFKSAVVGYLEDLRDDILSRVMKNVQARARGAIHRMRLLKMLAQREARRILQRNVRKWLKLRTWEWWRLYVKIKPLLQGFRTEEELRAKEAELQDLRERYVEEENLRKALERKCTALEQQSNDIQNQMHAMHDLQEDQEERYAMLVKNKAALQQENEEMKESLNELTESNLQLTQAKKKLDGENEELKKDVEDLETSLAKMQRDKKAAEERVRRTAEELSEAENSIKKLNRENKQLRELQEQTLVDLQAEEEKVNNLTKLKNRLESQLEDMEESFHRQRKFRVDAEREKRKLEDQLRKNTESLQEMERAKSEQEDKIKKREFEIGALNSRLEGEQSLVAQLQAKIKELLVRIEQLEADLEAERSARAKAEKAKNEAQRHLDDIGDRLEESAGQTSAQIEYARKREAEILSLRRDMESASAQHDINMAELRKKHADQLRELQELVEALQRTKLKLEKEKNNYRLEVEDLAENLEQLTKQKVGLEKQNREITEKLQEVSLKLDEHTRSMQEISGLKARLLAENADLQRHLEEAESMTTHLSRNKSMLLQQLEEMKHQLDDESKAKALVAHQLRAAQQDCDTLREQLEEEQEAKTETQRGLSKANTEVSAWRAKYETDAIRRTEELEDAKKKLTARLQEMEEKLEISVSRCSSMEKTKNRLRAENEDLMMDVEKSNSMVIQLEKKQRLMDKIISSWKAKFGEVTSELEESRKENHALNNELMKLKTAYDEAMVAMETLKKENKQLEDEVAGLNEAVAEGAKTIAELEKAKKRLEVEKEELHTALEEAESSLEVEEGKVLRLNLELSQLKADIDRRLAEKEEEFEVTRKNQARAIESLQASLEVETKGRAEALRAKKKLEGDLNECEVKLDNANRANAEAKKLIGKLQDQVRDMQIVIDEEQRMRSELREILTVTERRAQAFAHELQETKSHWEASERARKVAEAELVEAHDRVGELSSQNSALVAAKRKLDAEVQQLLGEQDELQAAARLADDKAKKAIGDSARMAEDLRVELDKTAHLEKVKRDQEENIRDLQRRLDEAETIAMKAGKRMIQKLETKVRELEAALASEAKRHQDTLKSLRKNERRLKEMTFQSDEDRKNQERLQELVEKLQLKIKTYKRQTEEAAETATSSLTRYRQTQNELEDVTERADIAEGALAKMRAKYHGTTAKIMIQKLKQEE</sequence>
<dbReference type="OrthoDB" id="312459at2759"/>
<feature type="region of interest" description="Disordered" evidence="9">
    <location>
        <begin position="1882"/>
        <end position="1907"/>
    </location>
</feature>
<feature type="domain" description="Myosin motor" evidence="10">
    <location>
        <begin position="82"/>
        <end position="778"/>
    </location>
</feature>
<dbReference type="InterPro" id="IPR014751">
    <property type="entry name" value="XRCC4-like_C"/>
</dbReference>
<feature type="region of interest" description="Actin-binding" evidence="8">
    <location>
        <begin position="656"/>
        <end position="678"/>
    </location>
</feature>
<evidence type="ECO:0000256" key="7">
    <source>
        <dbReference type="ARBA" id="ARBA00023203"/>
    </source>
</evidence>
<feature type="compositionally biased region" description="Polar residues" evidence="9">
    <location>
        <begin position="1888"/>
        <end position="1901"/>
    </location>
</feature>
<evidence type="ECO:0000256" key="8">
    <source>
        <dbReference type="PROSITE-ProRule" id="PRU00782"/>
    </source>
</evidence>
<dbReference type="PANTHER" id="PTHR45615">
    <property type="entry name" value="MYOSIN HEAVY CHAIN, NON-MUSCLE"/>
    <property type="match status" value="1"/>
</dbReference>
<dbReference type="Pfam" id="PF01576">
    <property type="entry name" value="Myosin_tail_1"/>
    <property type="match status" value="1"/>
</dbReference>
<dbReference type="PROSITE" id="PS51844">
    <property type="entry name" value="SH3_LIKE"/>
    <property type="match status" value="1"/>
</dbReference>
<evidence type="ECO:0000256" key="6">
    <source>
        <dbReference type="ARBA" id="ARBA00023175"/>
    </source>
</evidence>
<dbReference type="FunFam" id="3.40.850.10:FF:000101">
    <property type="entry name" value="Slow myosin heavy chain 2"/>
    <property type="match status" value="1"/>
</dbReference>
<dbReference type="SUPFAM" id="SSF90257">
    <property type="entry name" value="Myosin rod fragments"/>
    <property type="match status" value="5"/>
</dbReference>
<dbReference type="InterPro" id="IPR036961">
    <property type="entry name" value="Kinesin_motor_dom_sf"/>
</dbReference>
<dbReference type="GO" id="GO:0000146">
    <property type="term" value="F:microfilament motor activity"/>
    <property type="evidence" value="ECO:0007669"/>
    <property type="project" value="TreeGrafter"/>
</dbReference>
<name>A0A6P4YZG6_BRABE</name>
<dbReference type="GO" id="GO:0005524">
    <property type="term" value="F:ATP binding"/>
    <property type="evidence" value="ECO:0007669"/>
    <property type="project" value="UniProtKB-UniRule"/>
</dbReference>
<dbReference type="RefSeq" id="XP_019624197.1">
    <property type="nucleotide sequence ID" value="XM_019768638.1"/>
</dbReference>
<dbReference type="FunFam" id="1.10.10.820:FF:000001">
    <property type="entry name" value="Myosin heavy chain"/>
    <property type="match status" value="1"/>
</dbReference>
<keyword evidence="3 8" id="KW-0067">ATP-binding</keyword>
<keyword evidence="7 8" id="KW-0009">Actin-binding</keyword>
<evidence type="ECO:0000259" key="11">
    <source>
        <dbReference type="PROSITE" id="PS51844"/>
    </source>
</evidence>
<comment type="similarity">
    <text evidence="1 8">Belongs to the TRAFAC class myosin-kinesin ATPase superfamily. Myosin family.</text>
</comment>
<evidence type="ECO:0000259" key="10">
    <source>
        <dbReference type="PROSITE" id="PS51456"/>
    </source>
</evidence>
<reference evidence="13" key="1">
    <citation type="submission" date="2025-08" db="UniProtKB">
        <authorList>
            <consortium name="RefSeq"/>
        </authorList>
    </citation>
    <scope>IDENTIFICATION</scope>
    <source>
        <tissue evidence="13">Gonad</tissue>
    </source>
</reference>
<dbReference type="GeneID" id="109469881"/>
<dbReference type="Pfam" id="PF00063">
    <property type="entry name" value="Myosin_head"/>
    <property type="match status" value="1"/>
</dbReference>
<dbReference type="InterPro" id="IPR027417">
    <property type="entry name" value="P-loop_NTPase"/>
</dbReference>
<evidence type="ECO:0000313" key="12">
    <source>
        <dbReference type="Proteomes" id="UP000515135"/>
    </source>
</evidence>
<dbReference type="SUPFAM" id="SSF52540">
    <property type="entry name" value="P-loop containing nucleoside triphosphate hydrolases"/>
    <property type="match status" value="1"/>
</dbReference>
<protein>
    <submittedName>
        <fullName evidence="13">Myosin-7-like</fullName>
    </submittedName>
</protein>
<dbReference type="Gene3D" id="1.20.120.720">
    <property type="entry name" value="Myosin VI head, motor domain, U50 subdomain"/>
    <property type="match status" value="1"/>
</dbReference>
<evidence type="ECO:0000256" key="4">
    <source>
        <dbReference type="ARBA" id="ARBA00023054"/>
    </source>
</evidence>
<dbReference type="FunFam" id="1.20.120.720:FF:000001">
    <property type="entry name" value="Myosin heavy chain, muscle"/>
    <property type="match status" value="1"/>
</dbReference>
<feature type="region of interest" description="Disordered" evidence="9">
    <location>
        <begin position="1049"/>
        <end position="1077"/>
    </location>
</feature>
<evidence type="ECO:0000313" key="13">
    <source>
        <dbReference type="RefSeq" id="XP_019624197.1"/>
    </source>
</evidence>
<evidence type="ECO:0000256" key="2">
    <source>
        <dbReference type="ARBA" id="ARBA00022741"/>
    </source>
</evidence>
<dbReference type="Proteomes" id="UP000515135">
    <property type="component" value="Unplaced"/>
</dbReference>
<keyword evidence="6 8" id="KW-0505">Motor protein</keyword>
<dbReference type="Gene3D" id="2.30.30.360">
    <property type="entry name" value="Myosin S1 fragment, N-terminal"/>
    <property type="match status" value="1"/>
</dbReference>
<evidence type="ECO:0000256" key="9">
    <source>
        <dbReference type="SAM" id="MobiDB-lite"/>
    </source>
</evidence>
<feature type="binding site" evidence="8">
    <location>
        <begin position="175"/>
        <end position="182"/>
    </location>
    <ligand>
        <name>ATP</name>
        <dbReference type="ChEBI" id="CHEBI:30616"/>
    </ligand>
</feature>
<dbReference type="Gene3D" id="3.40.850.10">
    <property type="entry name" value="Kinesin motor domain"/>
    <property type="match status" value="1"/>
</dbReference>
<dbReference type="KEGG" id="bbel:109469881"/>
<dbReference type="FunFam" id="1.20.5.370:FF:000008">
    <property type="entry name" value="Myosin heavy chain"/>
    <property type="match status" value="1"/>
</dbReference>
<dbReference type="PROSITE" id="PS50096">
    <property type="entry name" value="IQ"/>
    <property type="match status" value="1"/>
</dbReference>
<dbReference type="SMART" id="SM00242">
    <property type="entry name" value="MYSc"/>
    <property type="match status" value="1"/>
</dbReference>
<keyword evidence="2 8" id="KW-0547">Nucleotide-binding</keyword>
<dbReference type="InterPro" id="IPR001609">
    <property type="entry name" value="Myosin_head_motor_dom-like"/>
</dbReference>
<feature type="domain" description="Myosin N-terminal SH3-like" evidence="11">
    <location>
        <begin position="29"/>
        <end position="78"/>
    </location>
</feature>
<dbReference type="GO" id="GO:0005737">
    <property type="term" value="C:cytoplasm"/>
    <property type="evidence" value="ECO:0007669"/>
    <property type="project" value="TreeGrafter"/>
</dbReference>
<dbReference type="Gene3D" id="1.20.58.530">
    <property type="match status" value="1"/>
</dbReference>
<evidence type="ECO:0000256" key="1">
    <source>
        <dbReference type="ARBA" id="ARBA00008314"/>
    </source>
</evidence>
<dbReference type="CDD" id="cd01377">
    <property type="entry name" value="MYSc_class_II"/>
    <property type="match status" value="1"/>
</dbReference>
<dbReference type="GO" id="GO:0032982">
    <property type="term" value="C:myosin filament"/>
    <property type="evidence" value="ECO:0007669"/>
    <property type="project" value="TreeGrafter"/>
</dbReference>
<keyword evidence="5 8" id="KW-0518">Myosin</keyword>
<dbReference type="GO" id="GO:0016460">
    <property type="term" value="C:myosin II complex"/>
    <property type="evidence" value="ECO:0007669"/>
    <property type="project" value="TreeGrafter"/>
</dbReference>
<evidence type="ECO:0000256" key="5">
    <source>
        <dbReference type="ARBA" id="ARBA00023123"/>
    </source>
</evidence>
<proteinExistence type="inferred from homology"/>
<dbReference type="InterPro" id="IPR008989">
    <property type="entry name" value="Myosin_S1_N"/>
</dbReference>
<dbReference type="Gene3D" id="1.20.5.340">
    <property type="match status" value="4"/>
</dbReference>
<dbReference type="Gene3D" id="1.10.10.820">
    <property type="match status" value="1"/>
</dbReference>
<organism evidence="12 13">
    <name type="scientific">Branchiostoma belcheri</name>
    <name type="common">Amphioxus</name>
    <dbReference type="NCBI Taxonomy" id="7741"/>
    <lineage>
        <taxon>Eukaryota</taxon>
        <taxon>Metazoa</taxon>
        <taxon>Chordata</taxon>
        <taxon>Cephalochordata</taxon>
        <taxon>Leptocardii</taxon>
        <taxon>Amphioxiformes</taxon>
        <taxon>Branchiostomatidae</taxon>
        <taxon>Branchiostoma</taxon>
    </lineage>
</organism>
<dbReference type="PANTHER" id="PTHR45615:SF27">
    <property type="entry name" value="MYOSIN HEAVY CHAIN, MUSCLE"/>
    <property type="match status" value="1"/>
</dbReference>
<dbReference type="GO" id="GO:0051015">
    <property type="term" value="F:actin filament binding"/>
    <property type="evidence" value="ECO:0007669"/>
    <property type="project" value="InterPro"/>
</dbReference>
<dbReference type="FunFam" id="1.20.58.530:FF:000001">
    <property type="entry name" value="Myosin heavy chain"/>
    <property type="match status" value="1"/>
</dbReference>
<dbReference type="Gene3D" id="1.20.5.370">
    <property type="match status" value="5"/>
</dbReference>
<dbReference type="PRINTS" id="PR00193">
    <property type="entry name" value="MYOSINHEAVY"/>
</dbReference>
<dbReference type="InterPro" id="IPR002928">
    <property type="entry name" value="Myosin_tail"/>
</dbReference>
<dbReference type="Pfam" id="PF02736">
    <property type="entry name" value="Myosin_N"/>
    <property type="match status" value="1"/>
</dbReference>
<keyword evidence="4" id="KW-0175">Coiled coil</keyword>
<gene>
    <name evidence="13" type="primary">LOC109469881</name>
</gene>
<dbReference type="Gene3D" id="1.20.5.4820">
    <property type="match status" value="1"/>
</dbReference>